<keyword evidence="2" id="KW-1185">Reference proteome</keyword>
<dbReference type="AlphaFoldDB" id="A0A542ZBF8"/>
<dbReference type="RefSeq" id="WP_170209994.1">
    <property type="nucleotide sequence ID" value="NZ_BAAAMD010000003.1"/>
</dbReference>
<dbReference type="Gene3D" id="3.30.530.20">
    <property type="match status" value="1"/>
</dbReference>
<dbReference type="Pfam" id="PF10698">
    <property type="entry name" value="DUF2505"/>
    <property type="match status" value="1"/>
</dbReference>
<sequence>MEINAHVEFATDPAHAFEMLTDPSFLEQVALESEGTNVEISVDGNTTISRRDLPAPDMAKKITGDTLRVEEIVEWDEADADGSRSGTVTVTVKGQPAKMNGTVKMAPGGPGTVGDVNGDLKVNIPLMGKKIEKMAAPLIIEGVETWESVGKKRLA</sequence>
<dbReference type="Proteomes" id="UP000316196">
    <property type="component" value="Unassembled WGS sequence"/>
</dbReference>
<dbReference type="InterPro" id="IPR023393">
    <property type="entry name" value="START-like_dom_sf"/>
</dbReference>
<gene>
    <name evidence="1" type="ORF">FB460_1493</name>
</gene>
<comment type="caution">
    <text evidence="1">The sequence shown here is derived from an EMBL/GenBank/DDBJ whole genome shotgun (WGS) entry which is preliminary data.</text>
</comment>
<evidence type="ECO:0000313" key="2">
    <source>
        <dbReference type="Proteomes" id="UP000316196"/>
    </source>
</evidence>
<accession>A0A542ZBF8</accession>
<evidence type="ECO:0000313" key="1">
    <source>
        <dbReference type="EMBL" id="TQL57656.1"/>
    </source>
</evidence>
<proteinExistence type="predicted"/>
<reference evidence="1 2" key="1">
    <citation type="submission" date="2019-06" db="EMBL/GenBank/DDBJ databases">
        <title>Sequencing the genomes of 1000 actinobacteria strains.</title>
        <authorList>
            <person name="Klenk H.-P."/>
        </authorList>
    </citation>
    <scope>NUCLEOTIDE SEQUENCE [LARGE SCALE GENOMIC DNA]</scope>
    <source>
        <strain evidence="1 2">DSM 8251</strain>
    </source>
</reference>
<name>A0A542ZBF8_9ACTN</name>
<protein>
    <submittedName>
        <fullName evidence="1">Uncharacterized protein DUF2505</fullName>
    </submittedName>
</protein>
<organism evidence="1 2">
    <name type="scientific">Propioniferax innocua</name>
    <dbReference type="NCBI Taxonomy" id="1753"/>
    <lineage>
        <taxon>Bacteria</taxon>
        <taxon>Bacillati</taxon>
        <taxon>Actinomycetota</taxon>
        <taxon>Actinomycetes</taxon>
        <taxon>Propionibacteriales</taxon>
        <taxon>Propionibacteriaceae</taxon>
        <taxon>Propioniferax</taxon>
    </lineage>
</organism>
<dbReference type="InterPro" id="IPR019639">
    <property type="entry name" value="DUF2505"/>
</dbReference>
<dbReference type="SUPFAM" id="SSF55961">
    <property type="entry name" value="Bet v1-like"/>
    <property type="match status" value="1"/>
</dbReference>
<dbReference type="EMBL" id="VFOR01000002">
    <property type="protein sequence ID" value="TQL57656.1"/>
    <property type="molecule type" value="Genomic_DNA"/>
</dbReference>